<protein>
    <recommendedName>
        <fullName evidence="1">non-specific serine/threonine protein kinase</fullName>
        <ecNumber evidence="1">2.7.11.1</ecNumber>
    </recommendedName>
</protein>
<dbReference type="SMART" id="SM00220">
    <property type="entry name" value="S_TKc"/>
    <property type="match status" value="1"/>
</dbReference>
<evidence type="ECO:0000256" key="4">
    <source>
        <dbReference type="ARBA" id="ARBA00022741"/>
    </source>
</evidence>
<evidence type="ECO:0000313" key="12">
    <source>
        <dbReference type="EMBL" id="KAG2565046.1"/>
    </source>
</evidence>
<keyword evidence="4 9" id="KW-0547">Nucleotide-binding</keyword>
<dbReference type="InterPro" id="IPR008271">
    <property type="entry name" value="Ser/Thr_kinase_AS"/>
</dbReference>
<dbReference type="EMBL" id="CM029050">
    <property type="protein sequence ID" value="KAG2565049.1"/>
    <property type="molecule type" value="Genomic_DNA"/>
</dbReference>
<dbReference type="InterPro" id="IPR000719">
    <property type="entry name" value="Prot_kinase_dom"/>
</dbReference>
<dbReference type="EMBL" id="CM029050">
    <property type="protein sequence ID" value="KAG2565045.1"/>
    <property type="molecule type" value="Genomic_DNA"/>
</dbReference>
<dbReference type="SUPFAM" id="SSF52833">
    <property type="entry name" value="Thioredoxin-like"/>
    <property type="match status" value="1"/>
</dbReference>
<comment type="catalytic activity">
    <reaction evidence="8">
        <text>L-seryl-[protein] + ATP = O-phospho-L-seryl-[protein] + ADP + H(+)</text>
        <dbReference type="Rhea" id="RHEA:17989"/>
        <dbReference type="Rhea" id="RHEA-COMP:9863"/>
        <dbReference type="Rhea" id="RHEA-COMP:11604"/>
        <dbReference type="ChEBI" id="CHEBI:15378"/>
        <dbReference type="ChEBI" id="CHEBI:29999"/>
        <dbReference type="ChEBI" id="CHEBI:30616"/>
        <dbReference type="ChEBI" id="CHEBI:83421"/>
        <dbReference type="ChEBI" id="CHEBI:456216"/>
        <dbReference type="EC" id="2.7.11.1"/>
    </reaction>
</comment>
<dbReference type="InterPro" id="IPR011009">
    <property type="entry name" value="Kinase-like_dom_sf"/>
</dbReference>
<organism evidence="12 13">
    <name type="scientific">Panicum virgatum</name>
    <name type="common">Blackwell switchgrass</name>
    <dbReference type="NCBI Taxonomy" id="38727"/>
    <lineage>
        <taxon>Eukaryota</taxon>
        <taxon>Viridiplantae</taxon>
        <taxon>Streptophyta</taxon>
        <taxon>Embryophyta</taxon>
        <taxon>Tracheophyta</taxon>
        <taxon>Spermatophyta</taxon>
        <taxon>Magnoliopsida</taxon>
        <taxon>Liliopsida</taxon>
        <taxon>Poales</taxon>
        <taxon>Poaceae</taxon>
        <taxon>PACMAD clade</taxon>
        <taxon>Panicoideae</taxon>
        <taxon>Panicodae</taxon>
        <taxon>Paniceae</taxon>
        <taxon>Panicinae</taxon>
        <taxon>Panicum</taxon>
        <taxon>Panicum sect. Hiantes</taxon>
    </lineage>
</organism>
<sequence>MDSEATMKKTFWSVCCSIKLFVRSDWYLPSSLLNDITNDFSDDLVIGRGGFAVVYKGMLRNGTIAVKKLNNSLEMHEDNFKQEVTCLVGVNHKNIVRFLGYCSDTQGKMLDYKGKLVMADERQRMLCFEYLPKGCLHNYITDASCVLEWRARYQIIKGVCEGLHYLHQNDIVHLDLKPANILLDDNMVPKIAEFGLSRCFDENQTHATILKAYGTIGYMALEAPNRKIRRELDIYSLGVVIAEILTRQKGYPAVENVLETWKTRMGTSAGILLEQVRVCTDIAIDCMSCDPRKRPHVQHIIDMLSGMESMNVCCTGRVCSKMHSEIMARELHHTEHEVPPDSRFKKTVVLYTTTLGGIMKTFENCNKVRTALQLLRHIDFVEKNLLDRSDYLKELRALANYQSYTLPVLSINGKYICDAPTLLKLIDQGELAMLFH</sequence>
<comment type="caution">
    <text evidence="12">The sequence shown here is derived from an EMBL/GenBank/DDBJ whole genome shotgun (WGS) entry which is preliminary data.</text>
</comment>
<proteinExistence type="inferred from homology"/>
<evidence type="ECO:0000259" key="11">
    <source>
        <dbReference type="PROSITE" id="PS50011"/>
    </source>
</evidence>
<evidence type="ECO:0000256" key="1">
    <source>
        <dbReference type="ARBA" id="ARBA00012513"/>
    </source>
</evidence>
<dbReference type="PROSITE" id="PS00108">
    <property type="entry name" value="PROTEIN_KINASE_ST"/>
    <property type="match status" value="1"/>
</dbReference>
<dbReference type="PANTHER" id="PTHR45707">
    <property type="entry name" value="C2 CALCIUM/LIPID-BINDING PLANT PHOSPHORIBOSYLTRANSFERASE FAMILY PROTEIN"/>
    <property type="match status" value="1"/>
</dbReference>
<dbReference type="EMBL" id="CM029050">
    <property type="protein sequence ID" value="KAG2565048.1"/>
    <property type="molecule type" value="Genomic_DNA"/>
</dbReference>
<dbReference type="InterPro" id="IPR036249">
    <property type="entry name" value="Thioredoxin-like_sf"/>
</dbReference>
<dbReference type="Proteomes" id="UP000823388">
    <property type="component" value="Chromosome 7N"/>
</dbReference>
<evidence type="ECO:0000256" key="5">
    <source>
        <dbReference type="ARBA" id="ARBA00022777"/>
    </source>
</evidence>
<gene>
    <name evidence="12" type="ORF">PVAP13_7NG100300</name>
</gene>
<comment type="similarity">
    <text evidence="10">Belongs to the protein kinase superfamily.</text>
</comment>
<dbReference type="Gene3D" id="3.40.30.10">
    <property type="entry name" value="Glutaredoxin"/>
    <property type="match status" value="1"/>
</dbReference>
<dbReference type="InterPro" id="IPR002109">
    <property type="entry name" value="Glutaredoxin"/>
</dbReference>
<dbReference type="PROSITE" id="PS00107">
    <property type="entry name" value="PROTEIN_KINASE_ATP"/>
    <property type="match status" value="1"/>
</dbReference>
<evidence type="ECO:0000256" key="10">
    <source>
        <dbReference type="RuleBase" id="RU000304"/>
    </source>
</evidence>
<dbReference type="GO" id="GO:0004674">
    <property type="term" value="F:protein serine/threonine kinase activity"/>
    <property type="evidence" value="ECO:0007669"/>
    <property type="project" value="UniProtKB-KW"/>
</dbReference>
<feature type="binding site" evidence="9">
    <location>
        <position position="68"/>
    </location>
    <ligand>
        <name>ATP</name>
        <dbReference type="ChEBI" id="CHEBI:30616"/>
    </ligand>
</feature>
<dbReference type="EC" id="2.7.11.1" evidence="1"/>
<dbReference type="SUPFAM" id="SSF56112">
    <property type="entry name" value="Protein kinase-like (PK-like)"/>
    <property type="match status" value="1"/>
</dbReference>
<comment type="catalytic activity">
    <reaction evidence="7">
        <text>L-threonyl-[protein] + ATP = O-phospho-L-threonyl-[protein] + ADP + H(+)</text>
        <dbReference type="Rhea" id="RHEA:46608"/>
        <dbReference type="Rhea" id="RHEA-COMP:11060"/>
        <dbReference type="Rhea" id="RHEA-COMP:11605"/>
        <dbReference type="ChEBI" id="CHEBI:15378"/>
        <dbReference type="ChEBI" id="CHEBI:30013"/>
        <dbReference type="ChEBI" id="CHEBI:30616"/>
        <dbReference type="ChEBI" id="CHEBI:61977"/>
        <dbReference type="ChEBI" id="CHEBI:456216"/>
        <dbReference type="EC" id="2.7.11.1"/>
    </reaction>
</comment>
<dbReference type="PROSITE" id="PS50011">
    <property type="entry name" value="PROTEIN_KINASE_DOM"/>
    <property type="match status" value="1"/>
</dbReference>
<dbReference type="PANTHER" id="PTHR45707:SF70">
    <property type="entry name" value="PROTEIN KINASE DOMAIN-CONTAINING PROTEIN"/>
    <property type="match status" value="1"/>
</dbReference>
<dbReference type="InterPro" id="IPR017441">
    <property type="entry name" value="Protein_kinase_ATP_BS"/>
</dbReference>
<dbReference type="Gene3D" id="1.10.510.10">
    <property type="entry name" value="Transferase(Phosphotransferase) domain 1"/>
    <property type="match status" value="1"/>
</dbReference>
<evidence type="ECO:0000256" key="2">
    <source>
        <dbReference type="ARBA" id="ARBA00022527"/>
    </source>
</evidence>
<dbReference type="PROSITE" id="PS51354">
    <property type="entry name" value="GLUTAREDOXIN_2"/>
    <property type="match status" value="1"/>
</dbReference>
<dbReference type="Gene3D" id="3.30.200.20">
    <property type="entry name" value="Phosphorylase Kinase, domain 1"/>
    <property type="match status" value="1"/>
</dbReference>
<dbReference type="FunFam" id="1.10.510.10:FF:001023">
    <property type="entry name" value="Os07g0541700 protein"/>
    <property type="match status" value="1"/>
</dbReference>
<keyword evidence="13" id="KW-1185">Reference proteome</keyword>
<dbReference type="AlphaFoldDB" id="A0A8T0Q1N2"/>
<dbReference type="GO" id="GO:0005524">
    <property type="term" value="F:ATP binding"/>
    <property type="evidence" value="ECO:0007669"/>
    <property type="project" value="UniProtKB-UniRule"/>
</dbReference>
<name>A0A8T0Q1N2_PANVG</name>
<dbReference type="Pfam" id="PF00462">
    <property type="entry name" value="Glutaredoxin"/>
    <property type="match status" value="1"/>
</dbReference>
<evidence type="ECO:0000256" key="6">
    <source>
        <dbReference type="ARBA" id="ARBA00022840"/>
    </source>
</evidence>
<keyword evidence="6 9" id="KW-0067">ATP-binding</keyword>
<evidence type="ECO:0000256" key="7">
    <source>
        <dbReference type="ARBA" id="ARBA00047899"/>
    </source>
</evidence>
<dbReference type="EMBL" id="CM029050">
    <property type="protein sequence ID" value="KAG2565046.1"/>
    <property type="molecule type" value="Genomic_DNA"/>
</dbReference>
<accession>A0A8T0Q1N2</accession>
<evidence type="ECO:0000313" key="13">
    <source>
        <dbReference type="Proteomes" id="UP000823388"/>
    </source>
</evidence>
<evidence type="ECO:0000256" key="3">
    <source>
        <dbReference type="ARBA" id="ARBA00022679"/>
    </source>
</evidence>
<evidence type="ECO:0000256" key="9">
    <source>
        <dbReference type="PROSITE-ProRule" id="PRU10141"/>
    </source>
</evidence>
<dbReference type="Pfam" id="PF00069">
    <property type="entry name" value="Pkinase"/>
    <property type="match status" value="1"/>
</dbReference>
<keyword evidence="2 10" id="KW-0723">Serine/threonine-protein kinase</keyword>
<feature type="domain" description="Protein kinase" evidence="11">
    <location>
        <begin position="40"/>
        <end position="310"/>
    </location>
</feature>
<evidence type="ECO:0000256" key="8">
    <source>
        <dbReference type="ARBA" id="ARBA00048679"/>
    </source>
</evidence>
<keyword evidence="5" id="KW-0418">Kinase</keyword>
<keyword evidence="3" id="KW-0808">Transferase</keyword>
<reference evidence="12 13" key="1">
    <citation type="submission" date="2020-05" db="EMBL/GenBank/DDBJ databases">
        <title>WGS assembly of Panicum virgatum.</title>
        <authorList>
            <person name="Lovell J.T."/>
            <person name="Jenkins J."/>
            <person name="Shu S."/>
            <person name="Juenger T.E."/>
            <person name="Schmutz J."/>
        </authorList>
    </citation>
    <scope>NUCLEOTIDE SEQUENCE [LARGE SCALE GENOMIC DNA]</scope>
    <source>
        <strain evidence="12">AP13</strain>
        <strain evidence="13">cv. AP13</strain>
    </source>
</reference>